<evidence type="ECO:0000313" key="1">
    <source>
        <dbReference type="EMBL" id="KCV81923.1"/>
    </source>
</evidence>
<comment type="caution">
    <text evidence="1">The sequence shown here is derived from an EMBL/GenBank/DDBJ whole genome shotgun (WGS) entry which is preliminary data.</text>
</comment>
<name>A0A058ZK36_9RHOB</name>
<dbReference type="Gene3D" id="3.40.1350.10">
    <property type="match status" value="1"/>
</dbReference>
<gene>
    <name evidence="1" type="ORF">ATO10_08758</name>
</gene>
<dbReference type="AlphaFoldDB" id="A0A058ZK36"/>
<reference evidence="1 2" key="1">
    <citation type="submission" date="2013-04" db="EMBL/GenBank/DDBJ databases">
        <title>Shimia sp. 22II-S11-Z10 Genome Sequencing.</title>
        <authorList>
            <person name="Lai Q."/>
            <person name="Li G."/>
            <person name="Shao Z."/>
        </authorList>
    </citation>
    <scope>NUCLEOTIDE SEQUENCE [LARGE SCALE GENOMIC DNA]</scope>
    <source>
        <strain evidence="2">22II-S11-Z10</strain>
    </source>
</reference>
<protein>
    <recommendedName>
        <fullName evidence="3">DUF4365 domain-containing protein</fullName>
    </recommendedName>
</protein>
<dbReference type="InterPro" id="IPR011856">
    <property type="entry name" value="tRNA_endonuc-like_dom_sf"/>
</dbReference>
<keyword evidence="2" id="KW-1185">Reference proteome</keyword>
<organism evidence="1 2">
    <name type="scientific">Actibacterium atlanticum</name>
    <dbReference type="NCBI Taxonomy" id="1461693"/>
    <lineage>
        <taxon>Bacteria</taxon>
        <taxon>Pseudomonadati</taxon>
        <taxon>Pseudomonadota</taxon>
        <taxon>Alphaproteobacteria</taxon>
        <taxon>Rhodobacterales</taxon>
        <taxon>Roseobacteraceae</taxon>
        <taxon>Actibacterium</taxon>
    </lineage>
</organism>
<evidence type="ECO:0000313" key="2">
    <source>
        <dbReference type="Proteomes" id="UP000024836"/>
    </source>
</evidence>
<dbReference type="OrthoDB" id="6997828at2"/>
<proteinExistence type="predicted"/>
<sequence>MRTDWSRLNHMQIGRFAEYWTKLKLVSEGLDTFTSEVDDRGIDFVIRQEPNHYWDVQVKSSRNLNYVFIRKDKTTLAENKLLALVLFEDGEEPESFLIPLSRWITPSGIFVSRDYVAAKSQPEYGLQLSRKGLCELEPYRFDAMIATLFHP</sequence>
<evidence type="ECO:0008006" key="3">
    <source>
        <dbReference type="Google" id="ProtNLM"/>
    </source>
</evidence>
<accession>A0A058ZK36</accession>
<dbReference type="EMBL" id="AQQY01000005">
    <property type="protein sequence ID" value="KCV81923.1"/>
    <property type="molecule type" value="Genomic_DNA"/>
</dbReference>
<dbReference type="eggNOG" id="ENOG5032RXJ">
    <property type="taxonomic scope" value="Bacteria"/>
</dbReference>
<dbReference type="Proteomes" id="UP000024836">
    <property type="component" value="Unassembled WGS sequence"/>
</dbReference>
<dbReference type="GO" id="GO:0003676">
    <property type="term" value="F:nucleic acid binding"/>
    <property type="evidence" value="ECO:0007669"/>
    <property type="project" value="InterPro"/>
</dbReference>